<feature type="domain" description="EamA" evidence="7">
    <location>
        <begin position="153"/>
        <end position="281"/>
    </location>
</feature>
<feature type="transmembrane region" description="Helical" evidence="6">
    <location>
        <begin position="12"/>
        <end position="32"/>
    </location>
</feature>
<dbReference type="KEGG" id="ami:Amir_4954"/>
<feature type="transmembrane region" description="Helical" evidence="6">
    <location>
        <begin position="243"/>
        <end position="260"/>
    </location>
</feature>
<protein>
    <recommendedName>
        <fullName evidence="7">EamA domain-containing protein</fullName>
    </recommendedName>
</protein>
<dbReference type="PANTHER" id="PTHR32322">
    <property type="entry name" value="INNER MEMBRANE TRANSPORTER"/>
    <property type="match status" value="1"/>
</dbReference>
<feature type="domain" description="EamA" evidence="7">
    <location>
        <begin position="13"/>
        <end position="137"/>
    </location>
</feature>
<feature type="transmembrane region" description="Helical" evidence="6">
    <location>
        <begin position="121"/>
        <end position="140"/>
    </location>
</feature>
<dbReference type="Proteomes" id="UP000002213">
    <property type="component" value="Chromosome"/>
</dbReference>
<dbReference type="SUPFAM" id="SSF103481">
    <property type="entry name" value="Multidrug resistance efflux transporter EmrE"/>
    <property type="match status" value="2"/>
</dbReference>
<accession>C6WQU0</accession>
<evidence type="ECO:0000256" key="1">
    <source>
        <dbReference type="ARBA" id="ARBA00004141"/>
    </source>
</evidence>
<dbReference type="GO" id="GO:0016020">
    <property type="term" value="C:membrane"/>
    <property type="evidence" value="ECO:0007669"/>
    <property type="project" value="UniProtKB-SubCell"/>
</dbReference>
<evidence type="ECO:0000313" key="8">
    <source>
        <dbReference type="EMBL" id="ACU38780.1"/>
    </source>
</evidence>
<feature type="transmembrane region" description="Helical" evidence="6">
    <location>
        <begin position="69"/>
        <end position="88"/>
    </location>
</feature>
<dbReference type="RefSeq" id="WP_015803667.1">
    <property type="nucleotide sequence ID" value="NC_013093.1"/>
</dbReference>
<keyword evidence="5 6" id="KW-0472">Membrane</keyword>
<evidence type="ECO:0000256" key="3">
    <source>
        <dbReference type="ARBA" id="ARBA00022692"/>
    </source>
</evidence>
<dbReference type="HOGENOM" id="CLU_033863_10_1_11"/>
<reference evidence="8 9" key="1">
    <citation type="journal article" date="2009" name="Stand. Genomic Sci.">
        <title>Complete genome sequence of Actinosynnema mirum type strain (101).</title>
        <authorList>
            <person name="Land M."/>
            <person name="Lapidus A."/>
            <person name="Mayilraj S."/>
            <person name="Chen F."/>
            <person name="Copeland A."/>
            <person name="Del Rio T.G."/>
            <person name="Nolan M."/>
            <person name="Lucas S."/>
            <person name="Tice H."/>
            <person name="Cheng J.F."/>
            <person name="Chertkov O."/>
            <person name="Bruce D."/>
            <person name="Goodwin L."/>
            <person name="Pitluck S."/>
            <person name="Rohde M."/>
            <person name="Goker M."/>
            <person name="Pati A."/>
            <person name="Ivanova N."/>
            <person name="Mavromatis K."/>
            <person name="Chen A."/>
            <person name="Palaniappan K."/>
            <person name="Hauser L."/>
            <person name="Chang Y.J."/>
            <person name="Jeffries C.C."/>
            <person name="Brettin T."/>
            <person name="Detter J.C."/>
            <person name="Han C."/>
            <person name="Chain P."/>
            <person name="Tindall B.J."/>
            <person name="Bristow J."/>
            <person name="Eisen J.A."/>
            <person name="Markowitz V."/>
            <person name="Hugenholtz P."/>
            <person name="Kyrpides N.C."/>
            <person name="Klenk H.P."/>
        </authorList>
    </citation>
    <scope>NUCLEOTIDE SEQUENCE [LARGE SCALE GENOMIC DNA]</scope>
    <source>
        <strain evidence="9">ATCC 29888 / DSM 43827 / JCM 3225 / NBRC 14064 / NCIMB 13271 / NRRL B-12336 / IMRU 3971 / 101</strain>
    </source>
</reference>
<comment type="similarity">
    <text evidence="2">Belongs to the EamA transporter family.</text>
</comment>
<keyword evidence="3 6" id="KW-0812">Transmembrane</keyword>
<name>C6WQU0_ACTMD</name>
<feature type="transmembrane region" description="Helical" evidence="6">
    <location>
        <begin position="210"/>
        <end position="231"/>
    </location>
</feature>
<dbReference type="Pfam" id="PF00892">
    <property type="entry name" value="EamA"/>
    <property type="match status" value="2"/>
</dbReference>
<keyword evidence="4 6" id="KW-1133">Transmembrane helix</keyword>
<evidence type="ECO:0000256" key="4">
    <source>
        <dbReference type="ARBA" id="ARBA00022989"/>
    </source>
</evidence>
<comment type="subcellular location">
    <subcellularLocation>
        <location evidence="1">Membrane</location>
        <topology evidence="1">Multi-pass membrane protein</topology>
    </subcellularLocation>
</comment>
<dbReference type="InterPro" id="IPR037185">
    <property type="entry name" value="EmrE-like"/>
</dbReference>
<keyword evidence="9" id="KW-1185">Reference proteome</keyword>
<gene>
    <name evidence="8" type="ordered locus">Amir_4954</name>
</gene>
<dbReference type="InterPro" id="IPR000620">
    <property type="entry name" value="EamA_dom"/>
</dbReference>
<dbReference type="eggNOG" id="COG0697">
    <property type="taxonomic scope" value="Bacteria"/>
</dbReference>
<dbReference type="OrthoDB" id="9809509at2"/>
<evidence type="ECO:0000256" key="6">
    <source>
        <dbReference type="SAM" id="Phobius"/>
    </source>
</evidence>
<dbReference type="InterPro" id="IPR050638">
    <property type="entry name" value="AA-Vitamin_Transporters"/>
</dbReference>
<dbReference type="EMBL" id="CP001630">
    <property type="protein sequence ID" value="ACU38780.1"/>
    <property type="molecule type" value="Genomic_DNA"/>
</dbReference>
<evidence type="ECO:0000256" key="5">
    <source>
        <dbReference type="ARBA" id="ARBA00023136"/>
    </source>
</evidence>
<feature type="transmembrane region" description="Helical" evidence="6">
    <location>
        <begin position="38"/>
        <end position="57"/>
    </location>
</feature>
<organism evidence="8 9">
    <name type="scientific">Actinosynnema mirum (strain ATCC 29888 / DSM 43827 / JCM 3225 / NBRC 14064 / NCIMB 13271 / NRRL B-12336 / IMRU 3971 / 101)</name>
    <dbReference type="NCBI Taxonomy" id="446462"/>
    <lineage>
        <taxon>Bacteria</taxon>
        <taxon>Bacillati</taxon>
        <taxon>Actinomycetota</taxon>
        <taxon>Actinomycetes</taxon>
        <taxon>Pseudonocardiales</taxon>
        <taxon>Pseudonocardiaceae</taxon>
        <taxon>Actinosynnema</taxon>
    </lineage>
</organism>
<proteinExistence type="inferred from homology"/>
<dbReference type="AlphaFoldDB" id="C6WQU0"/>
<evidence type="ECO:0000256" key="2">
    <source>
        <dbReference type="ARBA" id="ARBA00007362"/>
    </source>
</evidence>
<feature type="transmembrane region" description="Helical" evidence="6">
    <location>
        <begin position="179"/>
        <end position="198"/>
    </location>
</feature>
<feature type="transmembrane region" description="Helical" evidence="6">
    <location>
        <begin position="94"/>
        <end position="114"/>
    </location>
</feature>
<evidence type="ECO:0000259" key="7">
    <source>
        <dbReference type="Pfam" id="PF00892"/>
    </source>
</evidence>
<sequence>MSTDNRPWPRAAALVVVWSSGFVGAELGAAHASPDTLLTWRFLLTAGLLAPWALRALASFDRREWARQAALALLCQCLYLGGVFLAAAQGVPAGTSALIAALQPALVLTAAVLLDGRRPRPAHLLGLALGTTGVALTALGDLGAGVALAALALPLAAMLSLTAGTLLQQRWGGAQPLSRTLAAQALFAALATTAWTAATGDLTPPASTGFWVAVAWSVASGIGSYALYYLVTARDGAARASTLLYLTPATTALWALPMFGQPIRPVTVLGLLISGAAVVLLAAPDEARPRNRGRFRGRVARQGAP</sequence>
<evidence type="ECO:0000313" key="9">
    <source>
        <dbReference type="Proteomes" id="UP000002213"/>
    </source>
</evidence>
<feature type="transmembrane region" description="Helical" evidence="6">
    <location>
        <begin position="146"/>
        <end position="167"/>
    </location>
</feature>
<dbReference type="PANTHER" id="PTHR32322:SF2">
    <property type="entry name" value="EAMA DOMAIN-CONTAINING PROTEIN"/>
    <property type="match status" value="1"/>
</dbReference>
<feature type="transmembrane region" description="Helical" evidence="6">
    <location>
        <begin position="266"/>
        <end position="284"/>
    </location>
</feature>